<dbReference type="PANTHER" id="PTHR33164:SF99">
    <property type="entry name" value="MARR FAMILY REGULATORY PROTEIN"/>
    <property type="match status" value="1"/>
</dbReference>
<dbReference type="SMART" id="SM00347">
    <property type="entry name" value="HTH_MARR"/>
    <property type="match status" value="1"/>
</dbReference>
<evidence type="ECO:0000313" key="2">
    <source>
        <dbReference type="EMBL" id="RCG19639.1"/>
    </source>
</evidence>
<dbReference type="InterPro" id="IPR000835">
    <property type="entry name" value="HTH_MarR-typ"/>
</dbReference>
<dbReference type="Gene3D" id="1.10.10.10">
    <property type="entry name" value="Winged helix-like DNA-binding domain superfamily/Winged helix DNA-binding domain"/>
    <property type="match status" value="1"/>
</dbReference>
<dbReference type="AlphaFoldDB" id="A0A367EPH4"/>
<keyword evidence="3" id="KW-1185">Reference proteome</keyword>
<dbReference type="GO" id="GO:0003700">
    <property type="term" value="F:DNA-binding transcription factor activity"/>
    <property type="evidence" value="ECO:0007669"/>
    <property type="project" value="InterPro"/>
</dbReference>
<name>A0A367EPH4_9ACTN</name>
<dbReference type="InterPro" id="IPR036390">
    <property type="entry name" value="WH_DNA-bd_sf"/>
</dbReference>
<evidence type="ECO:0000313" key="3">
    <source>
        <dbReference type="Proteomes" id="UP000252914"/>
    </source>
</evidence>
<accession>A0A367EPH4</accession>
<dbReference type="PANTHER" id="PTHR33164">
    <property type="entry name" value="TRANSCRIPTIONAL REGULATOR, MARR FAMILY"/>
    <property type="match status" value="1"/>
</dbReference>
<organism evidence="2 3">
    <name type="scientific">Streptomyces diacarni</name>
    <dbReference type="NCBI Taxonomy" id="2800381"/>
    <lineage>
        <taxon>Bacteria</taxon>
        <taxon>Bacillati</taxon>
        <taxon>Actinomycetota</taxon>
        <taxon>Actinomycetes</taxon>
        <taxon>Kitasatosporales</taxon>
        <taxon>Streptomycetaceae</taxon>
        <taxon>Streptomyces</taxon>
    </lineage>
</organism>
<dbReference type="EMBL" id="QOIN01000048">
    <property type="protein sequence ID" value="RCG19639.1"/>
    <property type="molecule type" value="Genomic_DNA"/>
</dbReference>
<sequence length="174" mass="18987">MVNVVVEKKVNQVVDSVEGDPPQRWGFELPLLLFTGFRSLIDQLHEELADHGYPDLRPAHGFAMQAIGPDGVTASELGRRLGISKQAAGKTVDRLAAMGYAQRVADPRDARRKLVRLTPRGLDALTLSAAVFQELRGQWAERLGNGRLTELEDALESVVGPAGFRLDAAGWFGD</sequence>
<dbReference type="Pfam" id="PF12802">
    <property type="entry name" value="MarR_2"/>
    <property type="match status" value="1"/>
</dbReference>
<dbReference type="GO" id="GO:0006950">
    <property type="term" value="P:response to stress"/>
    <property type="evidence" value="ECO:0007669"/>
    <property type="project" value="TreeGrafter"/>
</dbReference>
<protein>
    <submittedName>
        <fullName evidence="2">MarR family transcriptional regulator</fullName>
    </submittedName>
</protein>
<dbReference type="InterPro" id="IPR036388">
    <property type="entry name" value="WH-like_DNA-bd_sf"/>
</dbReference>
<dbReference type="Proteomes" id="UP000252914">
    <property type="component" value="Unassembled WGS sequence"/>
</dbReference>
<dbReference type="PRINTS" id="PR00598">
    <property type="entry name" value="HTHMARR"/>
</dbReference>
<dbReference type="InterPro" id="IPR039422">
    <property type="entry name" value="MarR/SlyA-like"/>
</dbReference>
<gene>
    <name evidence="2" type="ORF">DTL70_23180</name>
</gene>
<reference evidence="2 3" key="1">
    <citation type="submission" date="2018-06" db="EMBL/GenBank/DDBJ databases">
        <title>Streptomyces reniochalinae sp. nov. and Streptomyces diacarnus sp. nov. from marine sponges.</title>
        <authorList>
            <person name="Li L."/>
        </authorList>
    </citation>
    <scope>NUCLEOTIDE SEQUENCE [LARGE SCALE GENOMIC DNA]</scope>
    <source>
        <strain evidence="2 3">LHW51701</strain>
    </source>
</reference>
<proteinExistence type="predicted"/>
<evidence type="ECO:0000259" key="1">
    <source>
        <dbReference type="PROSITE" id="PS50995"/>
    </source>
</evidence>
<feature type="domain" description="HTH marR-type" evidence="1">
    <location>
        <begin position="26"/>
        <end position="160"/>
    </location>
</feature>
<dbReference type="PROSITE" id="PS50995">
    <property type="entry name" value="HTH_MARR_2"/>
    <property type="match status" value="1"/>
</dbReference>
<dbReference type="SUPFAM" id="SSF46785">
    <property type="entry name" value="Winged helix' DNA-binding domain"/>
    <property type="match status" value="1"/>
</dbReference>
<comment type="caution">
    <text evidence="2">The sequence shown here is derived from an EMBL/GenBank/DDBJ whole genome shotgun (WGS) entry which is preliminary data.</text>
</comment>